<dbReference type="EMBL" id="JAJEPR010000039">
    <property type="protein sequence ID" value="MCC2191131.1"/>
    <property type="molecule type" value="Genomic_DNA"/>
</dbReference>
<reference evidence="2 3" key="1">
    <citation type="submission" date="2021-10" db="EMBL/GenBank/DDBJ databases">
        <title>Anaerobic single-cell dispensing facilitates the cultivation of human gut bacteria.</title>
        <authorList>
            <person name="Afrizal A."/>
        </authorList>
    </citation>
    <scope>NUCLEOTIDE SEQUENCE [LARGE SCALE GENOMIC DNA]</scope>
    <source>
        <strain evidence="2 3">CLA-AA-H277</strain>
    </source>
</reference>
<dbReference type="InterPro" id="IPR012547">
    <property type="entry name" value="PDDEXK_9"/>
</dbReference>
<dbReference type="PANTHER" id="PTHR34825:SF1">
    <property type="entry name" value="AAA-ATPASE-LIKE DOMAIN-CONTAINING PROTEIN"/>
    <property type="match status" value="1"/>
</dbReference>
<evidence type="ECO:0000313" key="2">
    <source>
        <dbReference type="EMBL" id="MCC2191131.1"/>
    </source>
</evidence>
<dbReference type="GO" id="GO:0005524">
    <property type="term" value="F:ATP binding"/>
    <property type="evidence" value="ECO:0007669"/>
    <property type="project" value="UniProtKB-KW"/>
</dbReference>
<comment type="caution">
    <text evidence="2">The sequence shown here is derived from an EMBL/GenBank/DDBJ whole genome shotgun (WGS) entry which is preliminary data.</text>
</comment>
<dbReference type="Pfam" id="PF09820">
    <property type="entry name" value="AAA-ATPase_like"/>
    <property type="match status" value="1"/>
</dbReference>
<sequence>MNDLKIPVGISDFTKIRENGYYYIDKTELICSLLEPEPAEVTLITRPRRFGKTLGMSMLASFLDIRKDSGSLFEGLEILEHEELCEKWMNQYPVLFLSFKDVDGTSFENALDFLGFTIAQFCIEQSYLAESEKVNSDYKAVFARLKSRAASLTDIKGSILTIMKMMQACYEKPVVLLLDEYDVPVAKASSNGYYAEMLEVIRAILGTALKDNTALKFAVVTGCLKIAKESIFTGTNNFVSDTIASSRLNEYYGFTQEDVEKLLMAAAIPEQAENIKNWYDGYHFGEFDVYCPWDVMNYLRDLQYDPAARPKGYWKNTSDNAVIRSFIDYAGSNITRKLEILLSGGYIVQKIEDDLTYDYLHSSEENLWSVLYLTGYLTMVREKELTERLSDGMYALTIPNAEIREIFETTVKVWFDDSAKSWDRKALFEAVWTGDCEKAGKEMNQLLRMTISYHDYREDFYHAFLAGIFAGAGYMVESNKEHGEGRSDVIVFDSRNGRVAVFEAKYSRTLNQMEPDCEKAIRQIDARKYAEEFEDYYDEVLCYGISFYKKRCLIKRKER</sequence>
<feature type="domain" description="AAA-ATPase-like" evidence="1">
    <location>
        <begin position="7"/>
        <end position="232"/>
    </location>
</feature>
<evidence type="ECO:0000259" key="1">
    <source>
        <dbReference type="Pfam" id="PF09820"/>
    </source>
</evidence>
<keyword evidence="3" id="KW-1185">Reference proteome</keyword>
<gene>
    <name evidence="2" type="ORF">LKD71_15245</name>
</gene>
<name>A0AAE3DVD1_9FIRM</name>
<organism evidence="2 3">
    <name type="scientific">Fusicatenibacter faecihominis</name>
    <dbReference type="NCBI Taxonomy" id="2881276"/>
    <lineage>
        <taxon>Bacteria</taxon>
        <taxon>Bacillati</taxon>
        <taxon>Bacillota</taxon>
        <taxon>Clostridia</taxon>
        <taxon>Lachnospirales</taxon>
        <taxon>Lachnospiraceae</taxon>
        <taxon>Fusicatenibacter</taxon>
    </lineage>
</organism>
<dbReference type="SUPFAM" id="SSF52540">
    <property type="entry name" value="P-loop containing nucleoside triphosphate hydrolases"/>
    <property type="match status" value="1"/>
</dbReference>
<evidence type="ECO:0000313" key="3">
    <source>
        <dbReference type="Proteomes" id="UP001197875"/>
    </source>
</evidence>
<protein>
    <submittedName>
        <fullName evidence="2">ATP-binding protein</fullName>
    </submittedName>
</protein>
<dbReference type="RefSeq" id="WP_227616100.1">
    <property type="nucleotide sequence ID" value="NZ_JAJEPR010000039.1"/>
</dbReference>
<proteinExistence type="predicted"/>
<accession>A0AAE3DVD1</accession>
<dbReference type="Proteomes" id="UP001197875">
    <property type="component" value="Unassembled WGS sequence"/>
</dbReference>
<keyword evidence="2" id="KW-0547">Nucleotide-binding</keyword>
<dbReference type="InterPro" id="IPR027417">
    <property type="entry name" value="P-loop_NTPase"/>
</dbReference>
<dbReference type="InterPro" id="IPR018631">
    <property type="entry name" value="AAA-ATPase-like_dom"/>
</dbReference>
<dbReference type="Pfam" id="PF08011">
    <property type="entry name" value="PDDEXK_9"/>
    <property type="match status" value="1"/>
</dbReference>
<keyword evidence="2" id="KW-0067">ATP-binding</keyword>
<dbReference type="PANTHER" id="PTHR34825">
    <property type="entry name" value="CONSERVED PROTEIN, WITH A WEAK D-GALACTARATE DEHYDRATASE/ALTRONATE HYDROLASE DOMAIN"/>
    <property type="match status" value="1"/>
</dbReference>
<dbReference type="AlphaFoldDB" id="A0AAE3DVD1"/>